<evidence type="ECO:0000256" key="6">
    <source>
        <dbReference type="SAM" id="SignalP"/>
    </source>
</evidence>
<dbReference type="SUPFAM" id="SSF49478">
    <property type="entry name" value="Cna protein B-type domain"/>
    <property type="match status" value="1"/>
</dbReference>
<proteinExistence type="predicted"/>
<comment type="caution">
    <text evidence="9">The sequence shown here is derived from an EMBL/GenBank/DDBJ whole genome shotgun (WGS) entry which is preliminary data.</text>
</comment>
<sequence length="2880" mass="312012">MKRRLISMMLTLCMVLSMLAPTALAADEQGNLTQASGSEQAECTCAIQQEEGAFIHAPDCPFYTAPKEEKQEEEAPQADVEQILDMLEALPVPETLDGDWRNAPAEDIAAARTVLEELNEGDIDQVPEELLVKLEDLEHIRDTVGDCADLGCPYHYQPEALSEMEEGREETPDALTLSDLVSEYGITPPIQPNAVWEEQHPQTIIIGEDNQNNAHTGEPDGDMDKYLDFRNKKLPIELSFELQEGELPTQSAFVAIKAYDVDEEDGENDFVYLNDDIFLPMDQECDQFSSLFYGKTTYNNENIGYLSGTNGTWNTTVLEIPLEKLRAGTNTISITVAKGWCVEVDWIQVILDGGSKDSSISGFDLTLGTPTGTAQVTVPATVTIEQSGNTVYHTEYTLLNEAGDALDAAFGQASETETVQLTIPKNSEDGEYKVVGLLKDDDENIKAMDTVTFRLKDGVPNFAPILTHTLSPSSLTKQNVTVNVSVDDPMGCEGITIIGPDGNGANYSASQNGEYAFTVNYTWNGQKLTDSYIVKVDNIDKEPPEIKAGDVPSVYEDTTDEEVEAYLKAAVSITDNTKVDEDRTVWEGIKGLAASSGQKQVTVTASDMVGNKATETITVTVLPKPLELTMENPEGPDDQTYALKAALKYTGGLTITESGFVWGSMQNPTLNVNNGSAKTSVPVTQKGGTLSATADKIAEGINYYARAYVKTSDGGIYYSDTKTFGIGAPQYGVFSIENNGSNTFTISRTGGNEGAQTVYYRTVSGSAVSGTHFTGVSGKLDFDEGEEKETVTVTEQGASAAFEDKQATQYSNADRIYWLEIYRVDGGATIDSGRSRAQRTMTVDQEHRVDRRIFNDFEKTIAGSSHEHGDNTDDGGLGWAEGKEGTDRETLDITSVLTTPGYWRSLTGAELQYKMQFKAKEIDDGYQHMQVTPGNDRQDISFWPYEGNWDGSPPPENTGGARYACTFEHGGNKKNTTPAQYYMPDSSGSNPDNAEWSERWAKGIDDGKSYIPLPLDEDKVTISYAASGKDSDNWETQNEIHYFRIGDTSEPQLLGVAPVGDGYRIGDQITVSLIFDEIVDQKNSAISEAALKIKTSWGDFSYAGGADTNVLYFTGKISDTADGALTINSIEGAEYIRDMCDDEGTSTSSGTGNAGGNVDTAVPVITVSEKTIAEDNSKLSAVISSTNATSLQYRWSTETQMPVAWLTGASGEAAATLSADVQEQPAESKTYYLHVLATNKINGSTSYACEAFTLHSGTGGGIPPVYIAPELQVKAEDTPEWTKQSRKILVDWKPADQVVSYTGPNGSTGTVTGDNGSGQLEAEENGIYTFTLKTDDGVLTKQAEVTGIDKMKPEMTIRAPEAEDVYTPVKDGEEQEEVHEPIIYHAITVGGTASDNLSGVEKVEYIFVEQNEAPEGGWTQAVLKDGSYSFTYTAAQEKETKLYLFIRTTDKAGNAVIETAGETPYTVVKEPAPGTTEIPEFSFQDSGAGWTKGPVNLQWNVSAPESGFEVYPSDQPVVRDEPVGEIRAAKNGRYTVGVKAGNGEMIEKSVVVNRIDNEAPWVDISVPEGWAKTKTVEISVTDDQSQQVDATGKVTGYSGSGIASVEWKTEDGEYSKIGADESGGYQFVAQTNGTYMVKTTDNVGNTEEYRVLVDKIDVTAPKITIGDIPDDWQGEEQEIAITAEDNESSIQELKYAIAETKGTPPSDLFTVENGKITIAQNGKWYIYYRAEDRAGNISSGWSEKPVMVDMTTPVLSITGGEKGSEELSLKITVTNNGPSGVSISATHGTESSEPVEGSYKIVEAGEYIFKAVSGAGKTEEKKVTVHKITFTCSESSVPSAQLVVNGGQAVKPADPSRAGYKFAGWQKDGTEYEFGKGVTENIELTAKWELTGPEVKLKATPAAETAYTGQPAITLIAEASHLEKGVTYHYEWEKDDIPLENEGSSLELTNVSDSGTYTVTVTVATAAGESAKSSDSIEAVVRPATVSFAIQADETTYNGKPQKPVVTQTVGQTPSVGEDFTVSYEQAGKVVYSPTEAGRYDVMVTLTSKNFAFEGGLDKKNIGSFWINRKPVQVIWRGLEQIYSGQEPENVIGLSGVLPGEDCGLKPIPLQADAGIYPLQAELTGENAENYVLTNPDAVLTIRQAPVAFEVTDNVVQYTGKPVYAKISPSIGGFDKYAITYWDENGNLVAEPSAVGTYTIQVKLTDKNYRHTDAADGAARKIGTLTITEQEARTYSVSYTGEGTEGVPKGEGLAASSVVLLPDAERAGFELTGWVWDGVWYYPGSLFMMPAEDVVFEAQWEPVFQIGGEVVTDETENPIAHVTVTLKLGAEVIAETVTDDKGRFSFDGVSAGIYNLVGSYNGIIMTIQAEIRKGENSITIEMPQGKTNSIVRVAEDAPRLTVGNLETVFTAKEASEELYTVADSRTVQAGGVVEVCMTAKNVSESEAYEAYKQVKRHDQDTNIGLILDLSIEKNVRAQDGTEIPEQSIENVKDTGVLLETRIPLTPELQDKDSYTVYRIHESELQTLTEKANSDGERIELADDGRTLIIYARCYSTYMITWKPGHSSNGGGNSSGTTSSRYPIYVETDGSGTADSNKDKAASGETVTITTEGVVESITATADKTGKEVKLTDKGNGKYIFKMPSSAVTVKVQFEQKPEIPSVADPDSTGVSSMLNTREHMAYMVGYETGDFGPANNITRAEVAQAFYRLLLDQSHSQSPSFPDVAADAWYHEAVVTLAAKGIITGYEDGTFRPEQPITRSEFAAIAARFARASTDKALTFPDVPADAWYRGAVQTAVSYGWINGYEDGTFRPEQPIGRAETAAIINRMLARIADRSAVDNGAGTRFPDVPASHWAFYDVVEASTEHDYTRDSNTAEESWS</sequence>
<name>A0ABT2U7Z2_9FIRM</name>
<keyword evidence="2 6" id="KW-0732">Signal</keyword>
<feature type="domain" description="Ig-like" evidence="7">
    <location>
        <begin position="1893"/>
        <end position="1978"/>
    </location>
</feature>
<evidence type="ECO:0000256" key="2">
    <source>
        <dbReference type="ARBA" id="ARBA00022729"/>
    </source>
</evidence>
<keyword evidence="3" id="KW-0677">Repeat</keyword>
<dbReference type="PROSITE" id="PS50835">
    <property type="entry name" value="IG_LIKE"/>
    <property type="match status" value="1"/>
</dbReference>
<feature type="domain" description="SLH" evidence="8">
    <location>
        <begin position="2717"/>
        <end position="2775"/>
    </location>
</feature>
<feature type="region of interest" description="Disordered" evidence="5">
    <location>
        <begin position="861"/>
        <end position="885"/>
    </location>
</feature>
<dbReference type="InterPro" id="IPR001119">
    <property type="entry name" value="SLH_dom"/>
</dbReference>
<dbReference type="Proteomes" id="UP001652397">
    <property type="component" value="Unassembled WGS sequence"/>
</dbReference>
<reference evidence="9 10" key="1">
    <citation type="journal article" date="2021" name="ISME Commun">
        <title>Automated analysis of genomic sequences facilitates high-throughput and comprehensive description of bacteria.</title>
        <authorList>
            <person name="Hitch T.C.A."/>
        </authorList>
    </citation>
    <scope>NUCLEOTIDE SEQUENCE [LARGE SCALE GENOMIC DNA]</scope>
    <source>
        <strain evidence="9 10">Sanger_34</strain>
    </source>
</reference>
<dbReference type="Gene3D" id="2.60.40.2030">
    <property type="match status" value="1"/>
</dbReference>
<evidence type="ECO:0000256" key="3">
    <source>
        <dbReference type="ARBA" id="ARBA00022737"/>
    </source>
</evidence>
<feature type="domain" description="SLH" evidence="8">
    <location>
        <begin position="2776"/>
        <end position="2839"/>
    </location>
</feature>
<dbReference type="Pfam" id="PF09479">
    <property type="entry name" value="Flg_new"/>
    <property type="match status" value="1"/>
</dbReference>
<organism evidence="9 10">
    <name type="scientific">Agathobaculum ammoniilyticum</name>
    <dbReference type="NCBI Taxonomy" id="2981778"/>
    <lineage>
        <taxon>Bacteria</taxon>
        <taxon>Bacillati</taxon>
        <taxon>Bacillota</taxon>
        <taxon>Clostridia</taxon>
        <taxon>Eubacteriales</taxon>
        <taxon>Butyricicoccaceae</taxon>
        <taxon>Agathobaculum</taxon>
    </lineage>
</organism>
<evidence type="ECO:0000256" key="1">
    <source>
        <dbReference type="ARBA" id="ARBA00004196"/>
    </source>
</evidence>
<dbReference type="InterPro" id="IPR003644">
    <property type="entry name" value="Calx_beta"/>
</dbReference>
<dbReference type="PROSITE" id="PS51272">
    <property type="entry name" value="SLH"/>
    <property type="match status" value="2"/>
</dbReference>
<dbReference type="Pfam" id="PF13620">
    <property type="entry name" value="CarboxypepD_reg"/>
    <property type="match status" value="1"/>
</dbReference>
<dbReference type="InterPro" id="IPR051465">
    <property type="entry name" value="Cell_Envelope_Struct_Comp"/>
</dbReference>
<dbReference type="Gene3D" id="2.60.40.4270">
    <property type="entry name" value="Listeria-Bacteroides repeat domain"/>
    <property type="match status" value="1"/>
</dbReference>
<evidence type="ECO:0000259" key="8">
    <source>
        <dbReference type="PROSITE" id="PS51272"/>
    </source>
</evidence>
<comment type="subcellular location">
    <subcellularLocation>
        <location evidence="1">Cell envelope</location>
    </subcellularLocation>
</comment>
<dbReference type="InterPro" id="IPR043772">
    <property type="entry name" value="MBG_3"/>
</dbReference>
<dbReference type="InterPro" id="IPR013783">
    <property type="entry name" value="Ig-like_fold"/>
</dbReference>
<dbReference type="PANTHER" id="PTHR43308:SF5">
    <property type="entry name" value="S-LAYER PROTEIN _ PEPTIDOGLYCAN ENDO-BETA-N-ACETYLGLUCOSAMINIDASE"/>
    <property type="match status" value="1"/>
</dbReference>
<gene>
    <name evidence="9" type="ORF">OCV66_14795</name>
</gene>
<protein>
    <submittedName>
        <fullName evidence="9">S-layer homology domain-containing protein</fullName>
    </submittedName>
</protein>
<dbReference type="NCBIfam" id="TIGR02543">
    <property type="entry name" value="List_Bact_rpt"/>
    <property type="match status" value="1"/>
</dbReference>
<dbReference type="Pfam" id="PF00395">
    <property type="entry name" value="SLH"/>
    <property type="match status" value="3"/>
</dbReference>
<keyword evidence="10" id="KW-1185">Reference proteome</keyword>
<keyword evidence="4" id="KW-0106">Calcium</keyword>
<evidence type="ECO:0000256" key="5">
    <source>
        <dbReference type="SAM" id="MobiDB-lite"/>
    </source>
</evidence>
<evidence type="ECO:0000313" key="9">
    <source>
        <dbReference type="EMBL" id="MCU6790341.1"/>
    </source>
</evidence>
<dbReference type="EMBL" id="JAOQJE010000022">
    <property type="protein sequence ID" value="MCU6790341.1"/>
    <property type="molecule type" value="Genomic_DNA"/>
</dbReference>
<dbReference type="InterPro" id="IPR007110">
    <property type="entry name" value="Ig-like_dom"/>
</dbReference>
<feature type="compositionally biased region" description="Basic and acidic residues" evidence="5">
    <location>
        <begin position="861"/>
        <end position="871"/>
    </location>
</feature>
<evidence type="ECO:0000259" key="7">
    <source>
        <dbReference type="PROSITE" id="PS50835"/>
    </source>
</evidence>
<evidence type="ECO:0000256" key="4">
    <source>
        <dbReference type="ARBA" id="ARBA00022837"/>
    </source>
</evidence>
<dbReference type="RefSeq" id="WP_147574591.1">
    <property type="nucleotide sequence ID" value="NZ_JAOQJE010000022.1"/>
</dbReference>
<dbReference type="PANTHER" id="PTHR43308">
    <property type="entry name" value="OUTER MEMBRANE PROTEIN ALPHA-RELATED"/>
    <property type="match status" value="1"/>
</dbReference>
<dbReference type="InterPro" id="IPR042229">
    <property type="entry name" value="Listeria/Bacterioides_rpt_sf"/>
</dbReference>
<evidence type="ECO:0000313" key="10">
    <source>
        <dbReference type="Proteomes" id="UP001652397"/>
    </source>
</evidence>
<dbReference type="Gene3D" id="2.60.40.10">
    <property type="entry name" value="Immunoglobulins"/>
    <property type="match status" value="2"/>
</dbReference>
<feature type="chain" id="PRO_5047018809" evidence="6">
    <location>
        <begin position="26"/>
        <end position="2880"/>
    </location>
</feature>
<dbReference type="InterPro" id="IPR038081">
    <property type="entry name" value="CalX-like_sf"/>
</dbReference>
<accession>A0ABT2U7Z2</accession>
<dbReference type="Pfam" id="PF18887">
    <property type="entry name" value="MBG_3"/>
    <property type="match status" value="2"/>
</dbReference>
<dbReference type="InterPro" id="IPR013378">
    <property type="entry name" value="InlB-like_B-rpt"/>
</dbReference>
<dbReference type="SUPFAM" id="SSF141072">
    <property type="entry name" value="CalX-like"/>
    <property type="match status" value="1"/>
</dbReference>
<dbReference type="Pfam" id="PF03160">
    <property type="entry name" value="Calx-beta"/>
    <property type="match status" value="1"/>
</dbReference>
<feature type="signal peptide" evidence="6">
    <location>
        <begin position="1"/>
        <end position="25"/>
    </location>
</feature>